<dbReference type="EMBL" id="CAEZUD010000016">
    <property type="protein sequence ID" value="CAB4587599.1"/>
    <property type="molecule type" value="Genomic_DNA"/>
</dbReference>
<accession>A0A6J6FIR9</accession>
<feature type="domain" description="TY-Chap N-terminal" evidence="1">
    <location>
        <begin position="24"/>
        <end position="106"/>
    </location>
</feature>
<gene>
    <name evidence="2" type="ORF">UFOPK1778_00471</name>
</gene>
<evidence type="ECO:0000313" key="2">
    <source>
        <dbReference type="EMBL" id="CAB4587599.1"/>
    </source>
</evidence>
<dbReference type="InterPro" id="IPR054344">
    <property type="entry name" value="TY-Chap_N"/>
</dbReference>
<organism evidence="2">
    <name type="scientific">freshwater metagenome</name>
    <dbReference type="NCBI Taxonomy" id="449393"/>
    <lineage>
        <taxon>unclassified sequences</taxon>
        <taxon>metagenomes</taxon>
        <taxon>ecological metagenomes</taxon>
    </lineage>
</organism>
<dbReference type="AlphaFoldDB" id="A0A6J6FIR9"/>
<evidence type="ECO:0000259" key="1">
    <source>
        <dbReference type="Pfam" id="PF22552"/>
    </source>
</evidence>
<name>A0A6J6FIR9_9ZZZZ</name>
<sequence>MESTIFEYLASRKGKQFTIESLSNVYTGIYFQGYSEPGGYITVEAASNISVKPPLDADNRKGLIKIGWEPPSDGLPNFIKFLDLKESENAEIAKLFVETLQDGYKLEIGTFKVEV</sequence>
<proteinExistence type="predicted"/>
<reference evidence="2" key="1">
    <citation type="submission" date="2020-05" db="EMBL/GenBank/DDBJ databases">
        <authorList>
            <person name="Chiriac C."/>
            <person name="Salcher M."/>
            <person name="Ghai R."/>
            <person name="Kavagutti S V."/>
        </authorList>
    </citation>
    <scope>NUCLEOTIDE SEQUENCE</scope>
</reference>
<dbReference type="Pfam" id="PF22552">
    <property type="entry name" value="TY-Chap3"/>
    <property type="match status" value="1"/>
</dbReference>
<protein>
    <submittedName>
        <fullName evidence="2">Unannotated protein</fullName>
    </submittedName>
</protein>